<feature type="transmembrane region" description="Helical" evidence="6">
    <location>
        <begin position="201"/>
        <end position="224"/>
    </location>
</feature>
<evidence type="ECO:0000313" key="7">
    <source>
        <dbReference type="EMBL" id="MFC5520614.1"/>
    </source>
</evidence>
<keyword evidence="5 6" id="KW-0472">Membrane</keyword>
<evidence type="ECO:0000256" key="1">
    <source>
        <dbReference type="ARBA" id="ARBA00004141"/>
    </source>
</evidence>
<keyword evidence="7" id="KW-0808">Transferase</keyword>
<dbReference type="Pfam" id="PF01040">
    <property type="entry name" value="UbiA"/>
    <property type="match status" value="1"/>
</dbReference>
<feature type="transmembrane region" description="Helical" evidence="6">
    <location>
        <begin position="112"/>
        <end position="129"/>
    </location>
</feature>
<dbReference type="Proteomes" id="UP001596084">
    <property type="component" value="Unassembled WGS sequence"/>
</dbReference>
<dbReference type="CDD" id="cd13963">
    <property type="entry name" value="PT_UbiA_2"/>
    <property type="match status" value="1"/>
</dbReference>
<gene>
    <name evidence="7" type="ORF">ACFPP7_06750</name>
</gene>
<dbReference type="PANTHER" id="PTHR42723">
    <property type="entry name" value="CHLOROPHYLL SYNTHASE"/>
    <property type="match status" value="1"/>
</dbReference>
<evidence type="ECO:0000313" key="8">
    <source>
        <dbReference type="Proteomes" id="UP001596084"/>
    </source>
</evidence>
<dbReference type="InterPro" id="IPR050475">
    <property type="entry name" value="Prenyltransferase_related"/>
</dbReference>
<dbReference type="EC" id="2.4.2.45" evidence="7"/>
<evidence type="ECO:0000256" key="3">
    <source>
        <dbReference type="ARBA" id="ARBA00022692"/>
    </source>
</evidence>
<feature type="transmembrane region" description="Helical" evidence="6">
    <location>
        <begin position="82"/>
        <end position="106"/>
    </location>
</feature>
<evidence type="ECO:0000256" key="5">
    <source>
        <dbReference type="ARBA" id="ARBA00023136"/>
    </source>
</evidence>
<keyword evidence="2" id="KW-1003">Cell membrane</keyword>
<feature type="transmembrane region" description="Helical" evidence="6">
    <location>
        <begin position="164"/>
        <end position="180"/>
    </location>
</feature>
<dbReference type="InterPro" id="IPR044878">
    <property type="entry name" value="UbiA_sf"/>
</dbReference>
<keyword evidence="4 6" id="KW-1133">Transmembrane helix</keyword>
<dbReference type="PANTHER" id="PTHR42723:SF1">
    <property type="entry name" value="CHLOROPHYLL SYNTHASE, CHLOROPLASTIC"/>
    <property type="match status" value="1"/>
</dbReference>
<organism evidence="7 8">
    <name type="scientific">Polaromonas jejuensis</name>
    <dbReference type="NCBI Taxonomy" id="457502"/>
    <lineage>
        <taxon>Bacteria</taxon>
        <taxon>Pseudomonadati</taxon>
        <taxon>Pseudomonadota</taxon>
        <taxon>Betaproteobacteria</taxon>
        <taxon>Burkholderiales</taxon>
        <taxon>Comamonadaceae</taxon>
        <taxon>Polaromonas</taxon>
    </lineage>
</organism>
<feature type="transmembrane region" description="Helical" evidence="6">
    <location>
        <begin position="236"/>
        <end position="254"/>
    </location>
</feature>
<feature type="transmembrane region" description="Helical" evidence="6">
    <location>
        <begin position="43"/>
        <end position="62"/>
    </location>
</feature>
<evidence type="ECO:0000256" key="4">
    <source>
        <dbReference type="ARBA" id="ARBA00022989"/>
    </source>
</evidence>
<proteinExistence type="predicted"/>
<comment type="caution">
    <text evidence="7">The sequence shown here is derived from an EMBL/GenBank/DDBJ whole genome shotgun (WGS) entry which is preliminary data.</text>
</comment>
<dbReference type="RefSeq" id="WP_068831269.1">
    <property type="nucleotide sequence ID" value="NZ_JBHSMX010000011.1"/>
</dbReference>
<keyword evidence="7" id="KW-0328">Glycosyltransferase</keyword>
<dbReference type="InterPro" id="IPR000537">
    <property type="entry name" value="UbiA_prenyltransferase"/>
</dbReference>
<accession>A0ABW0QD22</accession>
<feature type="transmembrane region" description="Helical" evidence="6">
    <location>
        <begin position="136"/>
        <end position="158"/>
    </location>
</feature>
<protein>
    <submittedName>
        <fullName evidence="7">Decaprenyl-phosphate phosphoribosyltransferase</fullName>
        <ecNumber evidence="7">2.4.2.45</ecNumber>
    </submittedName>
</protein>
<keyword evidence="3 6" id="KW-0812">Transmembrane</keyword>
<dbReference type="NCBIfam" id="NF008978">
    <property type="entry name" value="PRK12324.1-4"/>
    <property type="match status" value="1"/>
</dbReference>
<evidence type="ECO:0000256" key="6">
    <source>
        <dbReference type="SAM" id="Phobius"/>
    </source>
</evidence>
<feature type="transmembrane region" description="Helical" evidence="6">
    <location>
        <begin position="266"/>
        <end position="285"/>
    </location>
</feature>
<name>A0ABW0QD22_9BURK</name>
<dbReference type="Gene3D" id="1.10.357.140">
    <property type="entry name" value="UbiA prenyltransferase"/>
    <property type="match status" value="1"/>
</dbReference>
<sequence>MPSFSTFLLALIRLMRPHQWLKNTFVFAGLVFSHNWFDQALDGRVLHAFAAFCCTSSMVYILNDWHDRASDALHPRKRGRPLASGLVPAPVALALAALLLGGGLMLAAGNRSLLALLGVYVALNLAYSWRLKQVPVVDVSIIAAGFMLRLLAGTVAVGVPPSRWLLLTGVFLTLFLGFCKRKAESFHDETSQRAVLAHYPAALLDTFMAVTMTATLTTYSLFATSLEAQLQHGERLLYTVPVVIFGMLRYTYQVHRGHGEDVARDLLRDVWILAAGLAWLAIFLGHRL</sequence>
<keyword evidence="8" id="KW-1185">Reference proteome</keyword>
<comment type="subcellular location">
    <subcellularLocation>
        <location evidence="1">Membrane</location>
        <topology evidence="1">Multi-pass membrane protein</topology>
    </subcellularLocation>
</comment>
<reference evidence="8" key="1">
    <citation type="journal article" date="2019" name="Int. J. Syst. Evol. Microbiol.">
        <title>The Global Catalogue of Microorganisms (GCM) 10K type strain sequencing project: providing services to taxonomists for standard genome sequencing and annotation.</title>
        <authorList>
            <consortium name="The Broad Institute Genomics Platform"/>
            <consortium name="The Broad Institute Genome Sequencing Center for Infectious Disease"/>
            <person name="Wu L."/>
            <person name="Ma J."/>
        </authorList>
    </citation>
    <scope>NUCLEOTIDE SEQUENCE [LARGE SCALE GENOMIC DNA]</scope>
    <source>
        <strain evidence="8">CGMCC 4.7277</strain>
    </source>
</reference>
<evidence type="ECO:0000256" key="2">
    <source>
        <dbReference type="ARBA" id="ARBA00022475"/>
    </source>
</evidence>
<dbReference type="EMBL" id="JBHSMX010000011">
    <property type="protein sequence ID" value="MFC5520614.1"/>
    <property type="molecule type" value="Genomic_DNA"/>
</dbReference>
<dbReference type="GO" id="GO:0016757">
    <property type="term" value="F:glycosyltransferase activity"/>
    <property type="evidence" value="ECO:0007669"/>
    <property type="project" value="UniProtKB-KW"/>
</dbReference>